<dbReference type="OrthoDB" id="1956890at2"/>
<keyword evidence="3" id="KW-1185">Reference proteome</keyword>
<feature type="compositionally biased region" description="Acidic residues" evidence="1">
    <location>
        <begin position="51"/>
        <end position="71"/>
    </location>
</feature>
<evidence type="ECO:0000313" key="2">
    <source>
        <dbReference type="EMBL" id="SHO50075.1"/>
    </source>
</evidence>
<sequence>MAYRTKVEVRTNGKVFKPGSILPSDISKSDLSFLKMKKFVEVVEVPGSVLEDPEDDSEDDGFDDGFDEMDPGDYKTAEEIRKIRKKKDVYTYAASIGFDLGEDFEEKALTDLQEMVINHQEEVEAGADSEE</sequence>
<dbReference type="EMBL" id="FRFD01000007">
    <property type="protein sequence ID" value="SHO50075.1"/>
    <property type="molecule type" value="Genomic_DNA"/>
</dbReference>
<dbReference type="AlphaFoldDB" id="A0A1M7YBS2"/>
<gene>
    <name evidence="2" type="ORF">SAMN02745217_02575</name>
</gene>
<dbReference type="RefSeq" id="WP_073589262.1">
    <property type="nucleotide sequence ID" value="NZ_FRFD01000007.1"/>
</dbReference>
<dbReference type="Proteomes" id="UP000184612">
    <property type="component" value="Unassembled WGS sequence"/>
</dbReference>
<name>A0A1M7YBS2_9FIRM</name>
<accession>A0A1M7YBS2</accession>
<dbReference type="STRING" id="1121345.SAMN02745217_02575"/>
<evidence type="ECO:0000256" key="1">
    <source>
        <dbReference type="SAM" id="MobiDB-lite"/>
    </source>
</evidence>
<organism evidence="2 3">
    <name type="scientific">Anaerocolumna xylanovorans DSM 12503</name>
    <dbReference type="NCBI Taxonomy" id="1121345"/>
    <lineage>
        <taxon>Bacteria</taxon>
        <taxon>Bacillati</taxon>
        <taxon>Bacillota</taxon>
        <taxon>Clostridia</taxon>
        <taxon>Lachnospirales</taxon>
        <taxon>Lachnospiraceae</taxon>
        <taxon>Anaerocolumna</taxon>
    </lineage>
</organism>
<feature type="region of interest" description="Disordered" evidence="1">
    <location>
        <begin position="47"/>
        <end position="72"/>
    </location>
</feature>
<protein>
    <submittedName>
        <fullName evidence="2">Uncharacterized protein</fullName>
    </submittedName>
</protein>
<evidence type="ECO:0000313" key="3">
    <source>
        <dbReference type="Proteomes" id="UP000184612"/>
    </source>
</evidence>
<reference evidence="2 3" key="1">
    <citation type="submission" date="2016-12" db="EMBL/GenBank/DDBJ databases">
        <authorList>
            <person name="Song W.-J."/>
            <person name="Kurnit D.M."/>
        </authorList>
    </citation>
    <scope>NUCLEOTIDE SEQUENCE [LARGE SCALE GENOMIC DNA]</scope>
    <source>
        <strain evidence="2 3">DSM 12503</strain>
    </source>
</reference>
<proteinExistence type="predicted"/>